<feature type="domain" description="WAC" evidence="7">
    <location>
        <begin position="23"/>
        <end position="128"/>
    </location>
</feature>
<dbReference type="PANTHER" id="PTHR15546:SF2">
    <property type="entry name" value="DDT DOMAIN-CONTAINING PROTEIN DDB_G0282237"/>
    <property type="match status" value="1"/>
</dbReference>
<dbReference type="Pfam" id="PF15613">
    <property type="entry name" value="WSD"/>
    <property type="match status" value="1"/>
</dbReference>
<evidence type="ECO:0008006" key="10">
    <source>
        <dbReference type="Google" id="ProtNLM"/>
    </source>
</evidence>
<proteinExistence type="predicted"/>
<dbReference type="Pfam" id="PF10537">
    <property type="entry name" value="WAC_Acf1_DNA_bd"/>
    <property type="match status" value="1"/>
</dbReference>
<dbReference type="PANTHER" id="PTHR15546">
    <property type="entry name" value="BROMODOMAIN ADJACENT TO ZINC FINGER DOMAIN, 2A"/>
    <property type="match status" value="1"/>
</dbReference>
<dbReference type="InterPro" id="IPR028941">
    <property type="entry name" value="WHIM2_dom"/>
</dbReference>
<protein>
    <recommendedName>
        <fullName evidence="10">WAC domain-containing protein</fullName>
    </recommendedName>
</protein>
<dbReference type="GO" id="GO:0006355">
    <property type="term" value="P:regulation of DNA-templated transcription"/>
    <property type="evidence" value="ECO:0007669"/>
    <property type="project" value="InterPro"/>
</dbReference>
<dbReference type="InterPro" id="IPR013136">
    <property type="entry name" value="WSTF_Acf1_Cbp146"/>
</dbReference>
<evidence type="ECO:0000259" key="8">
    <source>
        <dbReference type="PROSITE" id="PS51913"/>
    </source>
</evidence>
<evidence type="ECO:0000259" key="7">
    <source>
        <dbReference type="PROSITE" id="PS51136"/>
    </source>
</evidence>
<evidence type="ECO:0000256" key="1">
    <source>
        <dbReference type="ARBA" id="ARBA00004123"/>
    </source>
</evidence>
<evidence type="ECO:0000256" key="3">
    <source>
        <dbReference type="ARBA" id="ARBA00023242"/>
    </source>
</evidence>
<evidence type="ECO:0000313" key="9">
    <source>
        <dbReference type="EMBL" id="CAE0608365.1"/>
    </source>
</evidence>
<feature type="region of interest" description="Disordered" evidence="6">
    <location>
        <begin position="226"/>
        <end position="267"/>
    </location>
</feature>
<dbReference type="InterPro" id="IPR007759">
    <property type="entry name" value="Asxl_HARE-HTH"/>
</dbReference>
<feature type="domain" description="HTH HARE-type" evidence="8">
    <location>
        <begin position="289"/>
        <end position="358"/>
    </location>
</feature>
<evidence type="ECO:0000256" key="6">
    <source>
        <dbReference type="SAM" id="MobiDB-lite"/>
    </source>
</evidence>
<keyword evidence="2" id="KW-0804">Transcription</keyword>
<dbReference type="GO" id="GO:0005634">
    <property type="term" value="C:nucleus"/>
    <property type="evidence" value="ECO:0007669"/>
    <property type="project" value="UniProtKB-SubCell"/>
</dbReference>
<reference evidence="9" key="1">
    <citation type="submission" date="2021-01" db="EMBL/GenBank/DDBJ databases">
        <authorList>
            <person name="Corre E."/>
            <person name="Pelletier E."/>
            <person name="Niang G."/>
            <person name="Scheremetjew M."/>
            <person name="Finn R."/>
            <person name="Kale V."/>
            <person name="Holt S."/>
            <person name="Cochrane G."/>
            <person name="Meng A."/>
            <person name="Brown T."/>
            <person name="Cohen L."/>
        </authorList>
    </citation>
    <scope>NUCLEOTIDE SEQUENCE</scope>
    <source>
        <strain evidence="9">CCMP1897</strain>
    </source>
</reference>
<feature type="region of interest" description="Disordered" evidence="6">
    <location>
        <begin position="856"/>
        <end position="901"/>
    </location>
</feature>
<dbReference type="EMBL" id="HBIS01002451">
    <property type="protein sequence ID" value="CAE0608365.1"/>
    <property type="molecule type" value="Transcribed_RNA"/>
</dbReference>
<keyword evidence="5" id="KW-0175">Coiled coil</keyword>
<dbReference type="InterPro" id="IPR053271">
    <property type="entry name" value="DDT_domain"/>
</dbReference>
<evidence type="ECO:0000256" key="4">
    <source>
        <dbReference type="PROSITE-ProRule" id="PRU00475"/>
    </source>
</evidence>
<feature type="compositionally biased region" description="Basic and acidic residues" evidence="6">
    <location>
        <begin position="236"/>
        <end position="246"/>
    </location>
</feature>
<keyword evidence="3 4" id="KW-0539">Nucleus</keyword>
<dbReference type="PROSITE" id="PS51913">
    <property type="entry name" value="HTH_HARE"/>
    <property type="match status" value="1"/>
</dbReference>
<dbReference type="PROSITE" id="PS51136">
    <property type="entry name" value="WAC"/>
    <property type="match status" value="1"/>
</dbReference>
<evidence type="ECO:0000256" key="2">
    <source>
        <dbReference type="ARBA" id="ARBA00023163"/>
    </source>
</evidence>
<feature type="compositionally biased region" description="Polar residues" evidence="6">
    <location>
        <begin position="250"/>
        <end position="262"/>
    </location>
</feature>
<dbReference type="Pfam" id="PF15612">
    <property type="entry name" value="WHIM1"/>
    <property type="match status" value="1"/>
</dbReference>
<feature type="region of interest" description="Disordered" evidence="6">
    <location>
        <begin position="558"/>
        <end position="584"/>
    </location>
</feature>
<name>A0A7S3XD04_9CHLO</name>
<evidence type="ECO:0000256" key="5">
    <source>
        <dbReference type="SAM" id="Coils"/>
    </source>
</evidence>
<feature type="coiled-coil region" evidence="5">
    <location>
        <begin position="386"/>
        <end position="424"/>
    </location>
</feature>
<feature type="compositionally biased region" description="Basic residues" evidence="6">
    <location>
        <begin position="888"/>
        <end position="897"/>
    </location>
</feature>
<gene>
    <name evidence="9" type="ORF">PSAL00342_LOCUS2182</name>
</gene>
<feature type="compositionally biased region" description="Acidic residues" evidence="6">
    <location>
        <begin position="860"/>
        <end position="871"/>
    </location>
</feature>
<dbReference type="InterPro" id="IPR028942">
    <property type="entry name" value="WHIM1_dom"/>
</dbReference>
<feature type="compositionally biased region" description="Basic and acidic residues" evidence="6">
    <location>
        <begin position="872"/>
        <end position="886"/>
    </location>
</feature>
<sequence length="1401" mass="157949">MPLLKRTVFVPGPTKLDDLRDGEELHRIPYTGEVFRNHAEYTERLNLYQTPHWACKYTGKKGLTYEQALESEEKASALAKKFPNHLEEPLLRIAHQSPLKIGDLVTLLFDKQQTIFFPGEKVFLKSENDHSMPVTVLSQLDNSEVQVNFSSTDTGVVQLKHLFRKKQPTSRMLIRCWLMESLELDPRGLVWLAVPSKREKYNLPTDLTETAKMALADAKSKAEAAAAERAWKREKRKEAAKPKIDESPPTAVNDSSKVTESNVPMKDLQPPTEERIIRVEDLKQSLKKGSLRSACVAVLEDAGGEGLTAQEMVKRIEAQGLKNFEGMERPHSRVYTAMKSEPAAFQHVGPSQFALKEIWVKAGRPTVASEKKSSRFLISEVAAQGRESAVELLEKAQKEAAQRQKDYENAMIEHEEALRLLKAEASTRSPVKVPRGSLADQFEREAERRFPFNESDHVFQGDPNNRREALAHKTFVNKLRDDVAKQRAAFVHECWLERQREASKGRRKAEVVLSRARDKLNKAGGRLADAEKSVAIAERALQKADELKKKNELKEAHAKQIAESKAEREKQKAISKAKKEREKRYPIDDQDLQNELLRHAQVHATELPPISAELPESEYIDPENDFSFGEIASAAQCMTLLQSLVPDWSPPDIAVLLNDEAGVGDEHLSQIFLPLLRYVLLDSSHIKCGIRRVRRWLKALSGRWSTTPAWQEVLRKYFACKYNTSQEDRINCVLGKFGTQSEEPFEAEFVRATRACSFEALSPRLRCKALHELCDDALQTLPTRNLLDDRVDHSQALRGLRRQARRVQREAEARANARSLINLGAVRAQSASIALSRREANEVQRKIREALDALRARDSDDYEDEEEEEEEKAGYPRVKDDSDSGHPKNPKPRKLGQRGKFTVPGPFVEAWSAVGGKRTSDGNFYSPATGEILKSVRDLLIHLSVAVEDPESYCLATQACEILGEPSLSAPSNSKDIDEKEAEEAFPFNEAEHEYDGDGNDRKALLAHRKSVEEEKQKILKLRSDFLRKRKEQYRAEAAAHRQAEAAKAEVDKVRQKEEEALDKKLSASAVRLSALGKDRNFATFFCFPPLFGLKAGIYIEGPDGNGWRIVKNIEQLDKLIDSLEERGVRELNLKKNIMDRYLSISAMLKQRAAEEKAETELRARENRTTYSRRAAAVAVKSLSEKDLAKAAADTSTTTQADSDPLTSSLTKMGRIANGLCDLCSSVAESKLETPGSLKRLEEKIESAGHWNSLNMMKEVIQDAESMFYDALTSSKKVHESNEGASPSSPDDNVFNDDYKLQAKSALLKDDLEWMESSSQDEDVTRRSSVTNGQGDNVHLRTMWWSNSERKAWSQHLSDAQTIAAVAYSASILDDRVRLALDKCMSKSKGDKGRRLKRKRN</sequence>
<feature type="coiled-coil region" evidence="5">
    <location>
        <begin position="1024"/>
        <end position="1064"/>
    </location>
</feature>
<comment type="subcellular location">
    <subcellularLocation>
        <location evidence="1 4">Nucleus</location>
    </subcellularLocation>
</comment>
<accession>A0A7S3XD04</accession>
<organism evidence="9">
    <name type="scientific">Picocystis salinarum</name>
    <dbReference type="NCBI Taxonomy" id="88271"/>
    <lineage>
        <taxon>Eukaryota</taxon>
        <taxon>Viridiplantae</taxon>
        <taxon>Chlorophyta</taxon>
        <taxon>Picocystophyceae</taxon>
        <taxon>Picocystales</taxon>
        <taxon>Picocystaceae</taxon>
        <taxon>Picocystis</taxon>
    </lineage>
</organism>